<dbReference type="Pfam" id="PF00012">
    <property type="entry name" value="HSP70"/>
    <property type="match status" value="1"/>
</dbReference>
<accession>A0A8J4A6U4</accession>
<dbReference type="Gene3D" id="3.90.640.10">
    <property type="entry name" value="Actin, Chain A, domain 4"/>
    <property type="match status" value="1"/>
</dbReference>
<dbReference type="SUPFAM" id="SSF53067">
    <property type="entry name" value="Actin-like ATPase domain"/>
    <property type="match status" value="2"/>
</dbReference>
<comment type="caution">
    <text evidence="5">The sequence shown here is derived from an EMBL/GenBank/DDBJ whole genome shotgun (WGS) entry which is preliminary data.</text>
</comment>
<evidence type="ECO:0000256" key="1">
    <source>
        <dbReference type="ARBA" id="ARBA00022741"/>
    </source>
</evidence>
<organism evidence="5 6">
    <name type="scientific">Virgisporangium ochraceum</name>
    <dbReference type="NCBI Taxonomy" id="65505"/>
    <lineage>
        <taxon>Bacteria</taxon>
        <taxon>Bacillati</taxon>
        <taxon>Actinomycetota</taxon>
        <taxon>Actinomycetes</taxon>
        <taxon>Micromonosporales</taxon>
        <taxon>Micromonosporaceae</taxon>
        <taxon>Virgisporangium</taxon>
    </lineage>
</organism>
<feature type="compositionally biased region" description="Pro residues" evidence="4">
    <location>
        <begin position="606"/>
        <end position="618"/>
    </location>
</feature>
<reference evidence="5" key="1">
    <citation type="submission" date="2021-01" db="EMBL/GenBank/DDBJ databases">
        <title>Whole genome shotgun sequence of Virgisporangium ochraceum NBRC 16418.</title>
        <authorList>
            <person name="Komaki H."/>
            <person name="Tamura T."/>
        </authorList>
    </citation>
    <scope>NUCLEOTIDE SEQUENCE</scope>
    <source>
        <strain evidence="5">NBRC 16418</strain>
    </source>
</reference>
<dbReference type="GO" id="GO:0030968">
    <property type="term" value="P:endoplasmic reticulum unfolded protein response"/>
    <property type="evidence" value="ECO:0007669"/>
    <property type="project" value="TreeGrafter"/>
</dbReference>
<proteinExistence type="predicted"/>
<dbReference type="GO" id="GO:0140662">
    <property type="term" value="F:ATP-dependent protein folding chaperone"/>
    <property type="evidence" value="ECO:0007669"/>
    <property type="project" value="InterPro"/>
</dbReference>
<dbReference type="InterPro" id="IPR013126">
    <property type="entry name" value="Hsp_70_fam"/>
</dbReference>
<gene>
    <name evidence="5" type="ORF">Voc01_101800</name>
</gene>
<keyword evidence="1" id="KW-0547">Nucleotide-binding</keyword>
<keyword evidence="3" id="KW-0143">Chaperone</keyword>
<keyword evidence="2" id="KW-0067">ATP-binding</keyword>
<feature type="region of interest" description="Disordered" evidence="4">
    <location>
        <begin position="590"/>
        <end position="622"/>
    </location>
</feature>
<evidence type="ECO:0000256" key="3">
    <source>
        <dbReference type="ARBA" id="ARBA00023186"/>
    </source>
</evidence>
<protein>
    <recommendedName>
        <fullName evidence="7">Heat shock protein 70</fullName>
    </recommendedName>
</protein>
<evidence type="ECO:0000313" key="5">
    <source>
        <dbReference type="EMBL" id="GIJ75263.1"/>
    </source>
</evidence>
<keyword evidence="6" id="KW-1185">Reference proteome</keyword>
<evidence type="ECO:0000256" key="4">
    <source>
        <dbReference type="SAM" id="MobiDB-lite"/>
    </source>
</evidence>
<sequence length="670" mass="71160">MSTSGYRLGIDFGTSTTVAILASPDGRLRPLLFDATPLMPSAVFCGGGDDLSVGADALRAAMSGPAGFEPNPKQRVDEGTVLLGEREHRVVELIAAVLRPCAREAFAVAKTPLTEVVVTHPAAWGPARCAVLREAASRAGLAGARMMPEPVAAAAYFASLVQPPSRPSGCLLVYDLGAGTFDVSVLRWTADGFRIVAVDGLDDVGGLYLDAVIVEHAAAQTADARDEWRRLRQPETYPDRQARQALWQGARAAKELLSRNAQAELYVPIVGRSLHVTREEFEAAIRGPLSTTVALTTELRRRVVAAEEQAELMLIGGASRTPLAATLLLRALQIAPTVVDQPELVVAEGALLAPADIPPPVAAVHTLPPPVGTAWPPPEPRFRGVAAVPPPTPPAPTQVDRPTADEPSQLTALPTEQATTVLLTMPTAKAARLISRLPTAVVERIVAATDPARLGRLLALLRPFRAAGIISRMDDGQALVALRSLPPERTTEVLDRMPGPRAVQLGRKPVARQPIAQQPVPRPRKPLAVGPSTAPGRALTAAPGGSAPLADVTAVSGYDRTEARGSGDSWVRCERCDIVMKGRSLSRHIDKHDATSPRPATLTGPIVPPSPSSAPAPTAPAMSLRRDELRQRVRAGTPDEFTTCPACRAKVKYKNLLRHVDREHHATTAR</sequence>
<evidence type="ECO:0000256" key="2">
    <source>
        <dbReference type="ARBA" id="ARBA00022840"/>
    </source>
</evidence>
<dbReference type="InterPro" id="IPR043129">
    <property type="entry name" value="ATPase_NBD"/>
</dbReference>
<dbReference type="Gene3D" id="3.30.420.40">
    <property type="match status" value="2"/>
</dbReference>
<dbReference type="PRINTS" id="PR00301">
    <property type="entry name" value="HEATSHOCK70"/>
</dbReference>
<dbReference type="PANTHER" id="PTHR45639:SF3">
    <property type="entry name" value="HYPOXIA UP-REGULATED PROTEIN 1"/>
    <property type="match status" value="1"/>
</dbReference>
<dbReference type="Proteomes" id="UP000635606">
    <property type="component" value="Unassembled WGS sequence"/>
</dbReference>
<dbReference type="AlphaFoldDB" id="A0A8J4A6U4"/>
<dbReference type="RefSeq" id="WP_203935032.1">
    <property type="nucleotide sequence ID" value="NZ_BOPH01000152.1"/>
</dbReference>
<feature type="region of interest" description="Disordered" evidence="4">
    <location>
        <begin position="513"/>
        <end position="545"/>
    </location>
</feature>
<name>A0A8J4A6U4_9ACTN</name>
<dbReference type="SUPFAM" id="SSF158791">
    <property type="entry name" value="MgtE N-terminal domain-like"/>
    <property type="match status" value="1"/>
</dbReference>
<dbReference type="PANTHER" id="PTHR45639">
    <property type="entry name" value="HSC70CB, ISOFORM G-RELATED"/>
    <property type="match status" value="1"/>
</dbReference>
<evidence type="ECO:0000313" key="6">
    <source>
        <dbReference type="Proteomes" id="UP000635606"/>
    </source>
</evidence>
<dbReference type="GO" id="GO:0005524">
    <property type="term" value="F:ATP binding"/>
    <property type="evidence" value="ECO:0007669"/>
    <property type="project" value="UniProtKB-KW"/>
</dbReference>
<dbReference type="EMBL" id="BOPH01000152">
    <property type="protein sequence ID" value="GIJ75263.1"/>
    <property type="molecule type" value="Genomic_DNA"/>
</dbReference>
<evidence type="ECO:0008006" key="7">
    <source>
        <dbReference type="Google" id="ProtNLM"/>
    </source>
</evidence>